<feature type="domain" description="NAD-dependent epimerase/dehydratase" evidence="2">
    <location>
        <begin position="3"/>
        <end position="238"/>
    </location>
</feature>
<evidence type="ECO:0000256" key="1">
    <source>
        <dbReference type="ARBA" id="ARBA00007637"/>
    </source>
</evidence>
<comment type="similarity">
    <text evidence="1">Belongs to the NAD(P)-dependent epimerase/dehydratase family.</text>
</comment>
<protein>
    <submittedName>
        <fullName evidence="3">NAD-dependent epimerase/dehydratase</fullName>
    </submittedName>
</protein>
<accession>A0A0G0WJG5</accession>
<dbReference type="Proteomes" id="UP000034753">
    <property type="component" value="Unassembled WGS sequence"/>
</dbReference>
<dbReference type="Pfam" id="PF01370">
    <property type="entry name" value="Epimerase"/>
    <property type="match status" value="1"/>
</dbReference>
<sequence length="342" mass="38101">MKILVTGAAGFMGSYVVDSLIARGDCEVFAVDDLSGGFERNINPESHFEKLDLRDREKTRALIEKVKPELLYHLAADASEGRSQFTPVSATERNFLAYMYTLVPAIQHGLKRVILTSSMSVYGAGSVPFSEDMKPAPEDIYGISKTAMEEATMVLSKVHGFEYVIVRPHNVYGPRQNLSDPYRNVIGIFINCLLNDKNFYIYGDGNQNRAFTYIDDFNPHFVACGFADNVVGEIINLGPSEEHTINELAKIVLSNFYSDGNIPAHLVPKHVPLRPQEVVEAYCTNDKAKKLLGYKTSTTLSLGVAKMIAWAKSMGSQKFKYLENGLELDSPQAPETWKQQLI</sequence>
<gene>
    <name evidence="3" type="ORF">UU67_C0034G0003</name>
</gene>
<evidence type="ECO:0000313" key="4">
    <source>
        <dbReference type="Proteomes" id="UP000034753"/>
    </source>
</evidence>
<evidence type="ECO:0000259" key="2">
    <source>
        <dbReference type="Pfam" id="PF01370"/>
    </source>
</evidence>
<proteinExistence type="inferred from homology"/>
<dbReference type="AlphaFoldDB" id="A0A0G0WJG5"/>
<comment type="caution">
    <text evidence="3">The sequence shown here is derived from an EMBL/GenBank/DDBJ whole genome shotgun (WGS) entry which is preliminary data.</text>
</comment>
<dbReference type="InterPro" id="IPR001509">
    <property type="entry name" value="Epimerase_deHydtase"/>
</dbReference>
<dbReference type="PANTHER" id="PTHR43000">
    <property type="entry name" value="DTDP-D-GLUCOSE 4,6-DEHYDRATASE-RELATED"/>
    <property type="match status" value="1"/>
</dbReference>
<dbReference type="EMBL" id="LCBN01000034">
    <property type="protein sequence ID" value="KKS13010.1"/>
    <property type="molecule type" value="Genomic_DNA"/>
</dbReference>
<dbReference type="SUPFAM" id="SSF51735">
    <property type="entry name" value="NAD(P)-binding Rossmann-fold domains"/>
    <property type="match status" value="1"/>
</dbReference>
<reference evidence="3 4" key="1">
    <citation type="journal article" date="2015" name="Nature">
        <title>rRNA introns, odd ribosomes, and small enigmatic genomes across a large radiation of phyla.</title>
        <authorList>
            <person name="Brown C.T."/>
            <person name="Hug L.A."/>
            <person name="Thomas B.C."/>
            <person name="Sharon I."/>
            <person name="Castelle C.J."/>
            <person name="Singh A."/>
            <person name="Wilkins M.J."/>
            <person name="Williams K.H."/>
            <person name="Banfield J.F."/>
        </authorList>
    </citation>
    <scope>NUCLEOTIDE SEQUENCE [LARGE SCALE GENOMIC DNA]</scope>
</reference>
<dbReference type="Gene3D" id="3.40.50.720">
    <property type="entry name" value="NAD(P)-binding Rossmann-like Domain"/>
    <property type="match status" value="1"/>
</dbReference>
<dbReference type="InterPro" id="IPR036291">
    <property type="entry name" value="NAD(P)-bd_dom_sf"/>
</dbReference>
<evidence type="ECO:0000313" key="3">
    <source>
        <dbReference type="EMBL" id="KKS13010.1"/>
    </source>
</evidence>
<name>A0A0G0WJG5_9BACT</name>
<organism evidence="3 4">
    <name type="scientific">Candidatus Daviesbacteria bacterium GW2011_GWB1_41_5</name>
    <dbReference type="NCBI Taxonomy" id="1618429"/>
    <lineage>
        <taxon>Bacteria</taxon>
        <taxon>Candidatus Daviesiibacteriota</taxon>
    </lineage>
</organism>